<dbReference type="EMBL" id="UINC01003399">
    <property type="protein sequence ID" value="SVA05989.1"/>
    <property type="molecule type" value="Genomic_DNA"/>
</dbReference>
<proteinExistence type="predicted"/>
<accession>A0A381SR65</accession>
<dbReference type="InterPro" id="IPR011447">
    <property type="entry name" value="DUF1552"/>
</dbReference>
<gene>
    <name evidence="2" type="ORF">METZ01_LOCUS58843</name>
</gene>
<dbReference type="Pfam" id="PF07586">
    <property type="entry name" value="HXXSHH"/>
    <property type="match status" value="1"/>
</dbReference>
<name>A0A381SR65_9ZZZZ</name>
<protein>
    <recommendedName>
        <fullName evidence="3">DUF1552 domain-containing protein</fullName>
    </recommendedName>
</protein>
<organism evidence="2">
    <name type="scientific">marine metagenome</name>
    <dbReference type="NCBI Taxonomy" id="408172"/>
    <lineage>
        <taxon>unclassified sequences</taxon>
        <taxon>metagenomes</taxon>
        <taxon>ecological metagenomes</taxon>
    </lineage>
</organism>
<dbReference type="AlphaFoldDB" id="A0A381SR65"/>
<evidence type="ECO:0008006" key="3">
    <source>
        <dbReference type="Google" id="ProtNLM"/>
    </source>
</evidence>
<evidence type="ECO:0000256" key="1">
    <source>
        <dbReference type="SAM" id="Coils"/>
    </source>
</evidence>
<evidence type="ECO:0000313" key="2">
    <source>
        <dbReference type="EMBL" id="SVA05989.1"/>
    </source>
</evidence>
<keyword evidence="1" id="KW-0175">Coiled coil</keyword>
<reference evidence="2" key="1">
    <citation type="submission" date="2018-05" db="EMBL/GenBank/DDBJ databases">
        <authorList>
            <person name="Lanie J.A."/>
            <person name="Ng W.-L."/>
            <person name="Kazmierczak K.M."/>
            <person name="Andrzejewski T.M."/>
            <person name="Davidsen T.M."/>
            <person name="Wayne K.J."/>
            <person name="Tettelin H."/>
            <person name="Glass J.I."/>
            <person name="Rusch D."/>
            <person name="Podicherti R."/>
            <person name="Tsui H.-C.T."/>
            <person name="Winkler M.E."/>
        </authorList>
    </citation>
    <scope>NUCLEOTIDE SEQUENCE</scope>
</reference>
<feature type="coiled-coil region" evidence="1">
    <location>
        <begin position="215"/>
        <end position="242"/>
    </location>
</feature>
<sequence>MVPAATALAQTAANPVRRLGFVYIPNGVIQEQWVPATTGAGFDFSPTLNPLAPFRDRLVVASGLAHRQADSFGDGNGDHPRATAVWLSGVHAWERRGRIGPTAIQLGTTADQLAARDLGQATALPSLELVLEKPTAISCDSGDCFYSNTISWRDPTTPLEMEPHPRVVFERLFGDGGSAASRQAQVRQSGSILDSVAQEALSLERTLGPSDRNKLSEYLDSVRDLEQRIGRAEARGEQAEIDLPDRPIDVPEDFEEYAKLMFDLMALAYQADVTRVGTLMMARETSPRTFPQIGVPDQHHTVSHHRNDSDYMARKAKIDTYHITLLAHFLDRLRNTPDGDGNLLDHSMIVYGGGIGNGNLHEHTNLPCLVAGGGGGRLQGGRHLAYKEDTPMANLLLSVLDKAGVRVDELGDSTGMLNISTLANL</sequence>